<feature type="compositionally biased region" description="Polar residues" evidence="2">
    <location>
        <begin position="247"/>
        <end position="260"/>
    </location>
</feature>
<feature type="compositionally biased region" description="Polar residues" evidence="2">
    <location>
        <begin position="1597"/>
        <end position="1607"/>
    </location>
</feature>
<evidence type="ECO:0000256" key="1">
    <source>
        <dbReference type="SAM" id="Coils"/>
    </source>
</evidence>
<keyword evidence="1" id="KW-0175">Coiled coil</keyword>
<comment type="caution">
    <text evidence="4">The sequence shown here is derived from an EMBL/GenBank/DDBJ whole genome shotgun (WGS) entry which is preliminary data.</text>
</comment>
<dbReference type="Pfam" id="PF15456">
    <property type="entry name" value="Uds1"/>
    <property type="match status" value="1"/>
</dbReference>
<feature type="compositionally biased region" description="Low complexity" evidence="2">
    <location>
        <begin position="358"/>
        <end position="372"/>
    </location>
</feature>
<feature type="coiled-coil region" evidence="1">
    <location>
        <begin position="1722"/>
        <end position="1749"/>
    </location>
</feature>
<feature type="region of interest" description="Disordered" evidence="2">
    <location>
        <begin position="350"/>
        <end position="386"/>
    </location>
</feature>
<feature type="region of interest" description="Disordered" evidence="2">
    <location>
        <begin position="247"/>
        <end position="278"/>
    </location>
</feature>
<dbReference type="PANTHER" id="PTHR23159">
    <property type="entry name" value="CENTROSOMAL PROTEIN 2"/>
    <property type="match status" value="1"/>
</dbReference>
<feature type="coiled-coil region" evidence="1">
    <location>
        <begin position="935"/>
        <end position="990"/>
    </location>
</feature>
<feature type="coiled-coil region" evidence="1">
    <location>
        <begin position="884"/>
        <end position="911"/>
    </location>
</feature>
<evidence type="ECO:0000256" key="2">
    <source>
        <dbReference type="SAM" id="MobiDB-lite"/>
    </source>
</evidence>
<reference evidence="4" key="1">
    <citation type="submission" date="2022-07" db="EMBL/GenBank/DDBJ databases">
        <title>Phylogenomic reconstructions and comparative analyses of Kickxellomycotina fungi.</title>
        <authorList>
            <person name="Reynolds N.K."/>
            <person name="Stajich J.E."/>
            <person name="Barry K."/>
            <person name="Grigoriev I.V."/>
            <person name="Crous P."/>
            <person name="Smith M.E."/>
        </authorList>
    </citation>
    <scope>NUCLEOTIDE SEQUENCE</scope>
    <source>
        <strain evidence="4">IMI 214461</strain>
    </source>
</reference>
<feature type="region of interest" description="Disordered" evidence="2">
    <location>
        <begin position="424"/>
        <end position="460"/>
    </location>
</feature>
<dbReference type="Proteomes" id="UP001150907">
    <property type="component" value="Unassembled WGS sequence"/>
</dbReference>
<dbReference type="InterPro" id="IPR029191">
    <property type="entry name" value="Uds1"/>
</dbReference>
<evidence type="ECO:0000313" key="5">
    <source>
        <dbReference type="Proteomes" id="UP001150907"/>
    </source>
</evidence>
<protein>
    <recommendedName>
        <fullName evidence="3">Up-regulated during septation protein 1 domain-containing protein</fullName>
    </recommendedName>
</protein>
<feature type="compositionally biased region" description="Polar residues" evidence="2">
    <location>
        <begin position="269"/>
        <end position="278"/>
    </location>
</feature>
<feature type="compositionally biased region" description="Low complexity" evidence="2">
    <location>
        <begin position="22"/>
        <end position="40"/>
    </location>
</feature>
<gene>
    <name evidence="4" type="ORF">H4R26_000942</name>
</gene>
<proteinExistence type="predicted"/>
<organism evidence="4 5">
    <name type="scientific">Coemansia thaxteri</name>
    <dbReference type="NCBI Taxonomy" id="2663907"/>
    <lineage>
        <taxon>Eukaryota</taxon>
        <taxon>Fungi</taxon>
        <taxon>Fungi incertae sedis</taxon>
        <taxon>Zoopagomycota</taxon>
        <taxon>Kickxellomycotina</taxon>
        <taxon>Kickxellomycetes</taxon>
        <taxon>Kickxellales</taxon>
        <taxon>Kickxellaceae</taxon>
        <taxon>Coemansia</taxon>
    </lineage>
</organism>
<feature type="compositionally biased region" description="Low complexity" evidence="2">
    <location>
        <begin position="76"/>
        <end position="89"/>
    </location>
</feature>
<feature type="domain" description="Up-regulated during septation protein 1" evidence="3">
    <location>
        <begin position="714"/>
        <end position="833"/>
    </location>
</feature>
<evidence type="ECO:0000259" key="3">
    <source>
        <dbReference type="Pfam" id="PF15456"/>
    </source>
</evidence>
<feature type="compositionally biased region" description="Basic and acidic residues" evidence="2">
    <location>
        <begin position="53"/>
        <end position="75"/>
    </location>
</feature>
<feature type="compositionally biased region" description="Low complexity" evidence="2">
    <location>
        <begin position="551"/>
        <end position="569"/>
    </location>
</feature>
<accession>A0A9W8EJQ5</accession>
<dbReference type="PANTHER" id="PTHR23159:SF31">
    <property type="entry name" value="CENTROSOME-ASSOCIATED PROTEIN CEP250 ISOFORM X1"/>
    <property type="match status" value="1"/>
</dbReference>
<feature type="region of interest" description="Disordered" evidence="2">
    <location>
        <begin position="472"/>
        <end position="512"/>
    </location>
</feature>
<evidence type="ECO:0000313" key="4">
    <source>
        <dbReference type="EMBL" id="KAJ2007176.1"/>
    </source>
</evidence>
<feature type="region of interest" description="Disordered" evidence="2">
    <location>
        <begin position="1"/>
        <end position="150"/>
    </location>
</feature>
<name>A0A9W8EJQ5_9FUNG</name>
<feature type="coiled-coil region" evidence="1">
    <location>
        <begin position="1266"/>
        <end position="1300"/>
    </location>
</feature>
<feature type="region of interest" description="Disordered" evidence="2">
    <location>
        <begin position="1597"/>
        <end position="1626"/>
    </location>
</feature>
<feature type="compositionally biased region" description="Polar residues" evidence="2">
    <location>
        <begin position="579"/>
        <end position="598"/>
    </location>
</feature>
<keyword evidence="5" id="KW-1185">Reference proteome</keyword>
<feature type="region of interest" description="Disordered" evidence="2">
    <location>
        <begin position="526"/>
        <end position="618"/>
    </location>
</feature>
<dbReference type="OrthoDB" id="5569911at2759"/>
<dbReference type="EMBL" id="JANBQF010000034">
    <property type="protein sequence ID" value="KAJ2007176.1"/>
    <property type="molecule type" value="Genomic_DNA"/>
</dbReference>
<sequence>MKRLLRGNKSEKRQDDGPTPPGASKKSWASAAGLSALQQSRARSGSHPQIRHLAMENHEGPVTKATMEEIRREAGNSRSNLRINSLNFSAIESDTRPTGPVPAPEQQQRPALAPVIDSESAAARAQPGLADGAVMPQASSTTLSSELTDDSARAEFPLRTTSNVVLTALPPRVDTADAIAPRETVLAAPAPGPEQPEYAAPPVATASDAPTHLRAAPLQSVPTPAGGEGNNKRVISERIKSLATRFSNSNLKDQPESPSTLYAAKRRPSNTPSVSERVSLFDQQEQLTNDPRLSGLFGKFGMASGRPEMHSRSPSVAGSVGRSSDARPSLEGIRNTNVLYEQSAPCLLKAPYTPGPMSKSSSQSSSGSSTRSNNGRAEFSAASASMPVLATDHPAGVYTSGTSNASTSHKSSGEVLSAVFAGTKTPSVPIGKDYGADSSGGEDAPSARRSSLEDQAAMDHQSTIAAGVQLDFARPQPGSGTQATNEGRPAESGYRGVHSDGPSKRRASIRSTFGTNEDGLFIITDPIDTTATHRPTLSPRATHGSADFHASRTSSAAPSPTSAQAPRTAPLRRAGAILTSPTGRPSSPAETQRSNSAADQPARARVATRGRSQSQLSPACAPKLISVYGEPRRTSTQLARTLAREAAPNDPASHISTSSTLLDCLSHRLLCDPDASTDGALSNTDVLDTIHSISDRECGDTDHGAPDRINAASMSLLVKDVISTADAGKVLPSAEYGRCLREAPVLKSRLQAARTRLSLEIRMRDTAKNLADHGKSSPTVVGMFKGKHSAQTHVDDYNQACSNVQLAEMEITELSAKLRVMEAALRDHQVAVLLSAVKTVVSEAASAKDVAHSSASLMQTRITELEQNAAANRSSWAHERADLISSHADAKQALEEQVRSLQNQTHDINARRISRETEEADAESPLARHSAGLAVERLTGELFVLKEQNQAMERQCKMLETRLDEALLKARGAQNELDELRQQAADMADASSANIEAARAEASSYQQCVQAFSASLKGMVGSLRLLDNVHAGAERLRKLNAGDTASASTPPTTPTLRSAFALPQDAISVDVLESLVAGDQGVKAPGSSIGDLKAWSAENVSSAMALLGSTIAGCSALYPEAMKACEAYSQLQSDLATEQRLREVQGLTITQQREKLSRATYLAESADQRVNEATSTLAAKHAKDQDQWTEERQRLFDNIERLTQDVKERQAVISTLENGRLGVGAVASAVAASASSEESNSRTAVGKIEPVFIGGQSTSSLISSASICLESRVSALELEIEAARQQLGAKTAECTQLRCELDDLAQLRQHNGEMGVTIEQLRHTEAALRKQLAELAPLKDAHLLLCREDELLRGRSACRASADRPDKALLGNGVQRPRNTSAMSTSVATTAVEGIHEGFARGETPTSLSPVRGSGVTVRGLARCQSLPLLLPSSLPAETRLATGYYSLTSGGPVSTTNAQTMTGSETGFAEASADVDQMLQAYSEKLMLKEDALRGREDELDAVCVVAFEIESALYQLLPSTPALSESGFSSMPRSPVGNSAQAGYAASQPGVSVSKSSLRNRSASFFNGLRASYLTTGDSPDLSPAALTIQTSMRPRTAISPQPSSRAPAGTLPHALGSPSSGLAGHPPIAGRLPGADGALLAVRGLESLAHMAAAETKRLRALICDLEDQSRETRLELLQTQGRLADLHNYCTQRSKQENAVQQDITHVLGQISGLRVKVVQLEGEKAASETEASTLRRRCRELEDATAERALKLIVERVGASDRAKVHTADSACALDSDATPADQPASESKPAKFAALGSMAISHPEAGEIRAEFNELLHQIIARRDEDIERIQALADGWRSDARKAMHASERKAWSMATRGIQTS</sequence>
<feature type="region of interest" description="Disordered" evidence="2">
    <location>
        <begin position="303"/>
        <end position="329"/>
    </location>
</feature>